<dbReference type="InterPro" id="IPR036061">
    <property type="entry name" value="CheW-like_dom_sf"/>
</dbReference>
<evidence type="ECO:0000313" key="3">
    <source>
        <dbReference type="Proteomes" id="UP001596989"/>
    </source>
</evidence>
<dbReference type="InterPro" id="IPR039315">
    <property type="entry name" value="CheW"/>
</dbReference>
<dbReference type="EMBL" id="JBHTJZ010000012">
    <property type="protein sequence ID" value="MFD0960087.1"/>
    <property type="molecule type" value="Genomic_DNA"/>
</dbReference>
<sequence length="146" mass="15801">MSDGNNDKYVEVGIQNERYAIGIQDIHEIIKVQHLTEVPNSKSYLLGVINLRGTIVPVVSLRMRLGLSEAASTPASRIVIVNGGGEAIGLMVDRVYQVISIQHIEPPPERNGSAGGRLLDGIAREGGRLISLLKLGPVLDRDNSIR</sequence>
<dbReference type="RefSeq" id="WP_377564424.1">
    <property type="nucleotide sequence ID" value="NZ_JBHTJZ010000012.1"/>
</dbReference>
<organism evidence="2 3">
    <name type="scientific">Paenibacillus chungangensis</name>
    <dbReference type="NCBI Taxonomy" id="696535"/>
    <lineage>
        <taxon>Bacteria</taxon>
        <taxon>Bacillati</taxon>
        <taxon>Bacillota</taxon>
        <taxon>Bacilli</taxon>
        <taxon>Bacillales</taxon>
        <taxon>Paenibacillaceae</taxon>
        <taxon>Paenibacillus</taxon>
    </lineage>
</organism>
<evidence type="ECO:0000259" key="1">
    <source>
        <dbReference type="PROSITE" id="PS50851"/>
    </source>
</evidence>
<dbReference type="SMART" id="SM00260">
    <property type="entry name" value="CheW"/>
    <property type="match status" value="1"/>
</dbReference>
<proteinExistence type="predicted"/>
<dbReference type="Proteomes" id="UP001596989">
    <property type="component" value="Unassembled WGS sequence"/>
</dbReference>
<protein>
    <submittedName>
        <fullName evidence="2">Chemotaxis protein CheW</fullName>
    </submittedName>
</protein>
<dbReference type="Gene3D" id="2.30.30.40">
    <property type="entry name" value="SH3 Domains"/>
    <property type="match status" value="1"/>
</dbReference>
<dbReference type="PROSITE" id="PS50851">
    <property type="entry name" value="CHEW"/>
    <property type="match status" value="1"/>
</dbReference>
<dbReference type="SUPFAM" id="SSF50341">
    <property type="entry name" value="CheW-like"/>
    <property type="match status" value="1"/>
</dbReference>
<feature type="domain" description="CheW-like" evidence="1">
    <location>
        <begin position="6"/>
        <end position="144"/>
    </location>
</feature>
<reference evidence="3" key="1">
    <citation type="journal article" date="2019" name="Int. J. Syst. Evol. Microbiol.">
        <title>The Global Catalogue of Microorganisms (GCM) 10K type strain sequencing project: providing services to taxonomists for standard genome sequencing and annotation.</title>
        <authorList>
            <consortium name="The Broad Institute Genomics Platform"/>
            <consortium name="The Broad Institute Genome Sequencing Center for Infectious Disease"/>
            <person name="Wu L."/>
            <person name="Ma J."/>
        </authorList>
    </citation>
    <scope>NUCLEOTIDE SEQUENCE [LARGE SCALE GENOMIC DNA]</scope>
    <source>
        <strain evidence="3">CCUG 59129</strain>
    </source>
</reference>
<name>A0ABW3HRA0_9BACL</name>
<gene>
    <name evidence="2" type="ORF">ACFQ2I_11845</name>
</gene>
<evidence type="ECO:0000313" key="2">
    <source>
        <dbReference type="EMBL" id="MFD0960087.1"/>
    </source>
</evidence>
<comment type="caution">
    <text evidence="2">The sequence shown here is derived from an EMBL/GenBank/DDBJ whole genome shotgun (WGS) entry which is preliminary data.</text>
</comment>
<keyword evidence="3" id="KW-1185">Reference proteome</keyword>
<dbReference type="PANTHER" id="PTHR22617">
    <property type="entry name" value="CHEMOTAXIS SENSOR HISTIDINE KINASE-RELATED"/>
    <property type="match status" value="1"/>
</dbReference>
<dbReference type="Gene3D" id="2.40.50.180">
    <property type="entry name" value="CheA-289, Domain 4"/>
    <property type="match status" value="1"/>
</dbReference>
<dbReference type="PANTHER" id="PTHR22617:SF23">
    <property type="entry name" value="CHEMOTAXIS PROTEIN CHEW"/>
    <property type="match status" value="1"/>
</dbReference>
<accession>A0ABW3HRA0</accession>
<dbReference type="InterPro" id="IPR002545">
    <property type="entry name" value="CheW-lke_dom"/>
</dbReference>
<dbReference type="Pfam" id="PF01584">
    <property type="entry name" value="CheW"/>
    <property type="match status" value="1"/>
</dbReference>